<dbReference type="PROSITE" id="PS50137">
    <property type="entry name" value="DS_RBD"/>
    <property type="match status" value="1"/>
</dbReference>
<organism evidence="3 4">
    <name type="scientific">Priapulus caudatus</name>
    <name type="common">Priapulid worm</name>
    <dbReference type="NCBI Taxonomy" id="37621"/>
    <lineage>
        <taxon>Eukaryota</taxon>
        <taxon>Metazoa</taxon>
        <taxon>Ecdysozoa</taxon>
        <taxon>Scalidophora</taxon>
        <taxon>Priapulida</taxon>
        <taxon>Priapulimorpha</taxon>
        <taxon>Priapulimorphida</taxon>
        <taxon>Priapulidae</taxon>
        <taxon>Priapulus</taxon>
    </lineage>
</organism>
<dbReference type="Gene3D" id="3.30.160.20">
    <property type="match status" value="1"/>
</dbReference>
<proteinExistence type="predicted"/>
<keyword evidence="3" id="KW-1185">Reference proteome</keyword>
<evidence type="ECO:0000313" key="3">
    <source>
        <dbReference type="Proteomes" id="UP000695022"/>
    </source>
</evidence>
<keyword evidence="1" id="KW-0694">RNA-binding</keyword>
<dbReference type="SMART" id="SM00358">
    <property type="entry name" value="DSRM"/>
    <property type="match status" value="1"/>
</dbReference>
<dbReference type="SUPFAM" id="SSF54768">
    <property type="entry name" value="dsRNA-binding domain-like"/>
    <property type="match status" value="1"/>
</dbReference>
<evidence type="ECO:0000313" key="4">
    <source>
        <dbReference type="RefSeq" id="XP_014679069.1"/>
    </source>
</evidence>
<dbReference type="RefSeq" id="XP_014679069.1">
    <property type="nucleotide sequence ID" value="XM_014823583.1"/>
</dbReference>
<sequence length="180" mass="20726">MVMTKMIDLRSGYLRAQLPCNGKKVSKKRAAEKMMEELKRLPPLSVAMLRPARIKNAQSKKKSKNLIKLIDEQGPAHKKTFQVQLKLGDAEEYTAEGASIKKAQHSAAAMALEQTKMRHPPVRYESRRFPRQYMNVTPTEELNALAMRRGELALYRQIDPPRHPPYNVPNLDFRGIYNQR</sequence>
<dbReference type="PANTHER" id="PTHR46054">
    <property type="entry name" value="MATERNAL EFFECT PROTEIN STAUFEN"/>
    <property type="match status" value="1"/>
</dbReference>
<protein>
    <submittedName>
        <fullName evidence="4">Double-stranded RNA-binding protein Staufen homolog 2-like</fullName>
    </submittedName>
</protein>
<name>A0ABM1F3P8_PRICU</name>
<dbReference type="Proteomes" id="UP000695022">
    <property type="component" value="Unplaced"/>
</dbReference>
<dbReference type="Pfam" id="PF00035">
    <property type="entry name" value="dsrm"/>
    <property type="match status" value="1"/>
</dbReference>
<reference evidence="4" key="1">
    <citation type="submission" date="2025-08" db="UniProtKB">
        <authorList>
            <consortium name="RefSeq"/>
        </authorList>
    </citation>
    <scope>IDENTIFICATION</scope>
</reference>
<evidence type="ECO:0000259" key="2">
    <source>
        <dbReference type="PROSITE" id="PS50137"/>
    </source>
</evidence>
<dbReference type="GeneID" id="106818913"/>
<dbReference type="PANTHER" id="PTHR46054:SF3">
    <property type="entry name" value="MATERNAL EFFECT PROTEIN STAUFEN"/>
    <property type="match status" value="1"/>
</dbReference>
<dbReference type="InterPro" id="IPR014720">
    <property type="entry name" value="dsRBD_dom"/>
</dbReference>
<dbReference type="InterPro" id="IPR051740">
    <property type="entry name" value="DRBM-containing_protein"/>
</dbReference>
<accession>A0ABM1F3P8</accession>
<feature type="domain" description="DRBM" evidence="2">
    <location>
        <begin position="68"/>
        <end position="117"/>
    </location>
</feature>
<gene>
    <name evidence="4" type="primary">LOC106818913</name>
</gene>
<evidence type="ECO:0000256" key="1">
    <source>
        <dbReference type="PROSITE-ProRule" id="PRU00266"/>
    </source>
</evidence>